<name>A0A365KB81_9BACL</name>
<dbReference type="Proteomes" id="UP000251869">
    <property type="component" value="Unassembled WGS sequence"/>
</dbReference>
<dbReference type="Pfam" id="PF14154">
    <property type="entry name" value="DUF4306"/>
    <property type="match status" value="1"/>
</dbReference>
<feature type="transmembrane region" description="Helical" evidence="1">
    <location>
        <begin position="137"/>
        <end position="158"/>
    </location>
</feature>
<sequence length="173" mass="19767">MKVTGRKRKGNCMKFKHIIYLIGAILVFVFATLASWYEGGQLRDISWEWKYSAVFSTWLNGPVNEASDILVIDHFVYAAKFEPLFPLLMAASFLFIVFELSAWLLRDRKTMHIVFLSLMAVGLLLMSAMLLNSPTAGLTLFSGFFGLSGLLTLLLILYRNNKKWMRRAAERTD</sequence>
<dbReference type="OrthoDB" id="2721142at2"/>
<evidence type="ECO:0000256" key="1">
    <source>
        <dbReference type="SAM" id="Phobius"/>
    </source>
</evidence>
<proteinExistence type="predicted"/>
<reference evidence="2 3" key="1">
    <citation type="submission" date="2018-06" db="EMBL/GenBank/DDBJ databases">
        <title>The draft genome sequences of strains SCU63 and S1.</title>
        <authorList>
            <person name="Gan L."/>
        </authorList>
    </citation>
    <scope>NUCLEOTIDE SEQUENCE [LARGE SCALE GENOMIC DNA]</scope>
    <source>
        <strain evidence="2 3">S1</strain>
    </source>
</reference>
<keyword evidence="1" id="KW-0812">Transmembrane</keyword>
<organism evidence="2 3">
    <name type="scientific">Planococcus maitriensis</name>
    <dbReference type="NCBI Taxonomy" id="221799"/>
    <lineage>
        <taxon>Bacteria</taxon>
        <taxon>Bacillati</taxon>
        <taxon>Bacillota</taxon>
        <taxon>Bacilli</taxon>
        <taxon>Bacillales</taxon>
        <taxon>Caryophanaceae</taxon>
        <taxon>Planococcus</taxon>
    </lineage>
</organism>
<dbReference type="EMBL" id="QLZQ01000001">
    <property type="protein sequence ID" value="RAZ69581.1"/>
    <property type="molecule type" value="Genomic_DNA"/>
</dbReference>
<protein>
    <recommendedName>
        <fullName evidence="4">DUF4306 domain-containing protein</fullName>
    </recommendedName>
</protein>
<evidence type="ECO:0008006" key="4">
    <source>
        <dbReference type="Google" id="ProtNLM"/>
    </source>
</evidence>
<dbReference type="InterPro" id="IPR025440">
    <property type="entry name" value="DUF4306"/>
</dbReference>
<keyword evidence="1" id="KW-0472">Membrane</keyword>
<feature type="transmembrane region" description="Helical" evidence="1">
    <location>
        <begin position="84"/>
        <end position="105"/>
    </location>
</feature>
<accession>A0A365KB81</accession>
<gene>
    <name evidence="2" type="ORF">DP119_02675</name>
</gene>
<dbReference type="AlphaFoldDB" id="A0A365KB81"/>
<comment type="caution">
    <text evidence="2">The sequence shown here is derived from an EMBL/GenBank/DDBJ whole genome shotgun (WGS) entry which is preliminary data.</text>
</comment>
<feature type="transmembrane region" description="Helical" evidence="1">
    <location>
        <begin position="18"/>
        <end position="37"/>
    </location>
</feature>
<evidence type="ECO:0000313" key="2">
    <source>
        <dbReference type="EMBL" id="RAZ69581.1"/>
    </source>
</evidence>
<evidence type="ECO:0000313" key="3">
    <source>
        <dbReference type="Proteomes" id="UP000251869"/>
    </source>
</evidence>
<keyword evidence="3" id="KW-1185">Reference proteome</keyword>
<feature type="transmembrane region" description="Helical" evidence="1">
    <location>
        <begin position="112"/>
        <end position="131"/>
    </location>
</feature>
<keyword evidence="1" id="KW-1133">Transmembrane helix</keyword>